<evidence type="ECO:0000259" key="6">
    <source>
        <dbReference type="Pfam" id="PF02784"/>
    </source>
</evidence>
<dbReference type="PANTHER" id="PTHR11482">
    <property type="entry name" value="ARGININE/DIAMINOPIMELATE/ORNITHINE DECARBOXYLASE"/>
    <property type="match status" value="1"/>
</dbReference>
<dbReference type="InterPro" id="IPR022657">
    <property type="entry name" value="De-COase2_CS"/>
</dbReference>
<dbReference type="InterPro" id="IPR002433">
    <property type="entry name" value="Orn_de-COase"/>
</dbReference>
<evidence type="ECO:0000313" key="8">
    <source>
        <dbReference type="Proteomes" id="UP001046870"/>
    </source>
</evidence>
<dbReference type="SUPFAM" id="SSF50621">
    <property type="entry name" value="Alanine racemase C-terminal domain-like"/>
    <property type="match status" value="1"/>
</dbReference>
<proteinExistence type="inferred from homology"/>
<dbReference type="SUPFAM" id="SSF51419">
    <property type="entry name" value="PLP-binding barrel"/>
    <property type="match status" value="1"/>
</dbReference>
<dbReference type="GO" id="GO:0042177">
    <property type="term" value="P:negative regulation of protein catabolic process"/>
    <property type="evidence" value="ECO:0007669"/>
    <property type="project" value="TreeGrafter"/>
</dbReference>
<dbReference type="FunFam" id="3.20.20.10:FF:000005">
    <property type="entry name" value="Ornithine decarboxylase"/>
    <property type="match status" value="1"/>
</dbReference>
<dbReference type="PRINTS" id="PR01182">
    <property type="entry name" value="ORNDCRBXLASE"/>
</dbReference>
<evidence type="ECO:0000256" key="2">
    <source>
        <dbReference type="ARBA" id="ARBA00008872"/>
    </source>
</evidence>
<sequence>MKVLADEPVYAINVLDGGVTVGDVIDDRIYEQTLAEKKAFFVADLGALMRQHVLWHSHMARVRPFYTVACNSSPVVIDVLAALGTGFVCANKSEVELALSYSVPPESIVCGAPCKQLSHLRHAARAGVDLLVCDSETELRKIARCHPAARLLLQVATATAAEETSMPFGCTLKSCRHLLQCARELGVQVVGVKFHVPASCSSLQAYSHALSDARCVFDMGEEFGFDMKMLDIGGGFSGSEGQLEQVASAIGPLLDLYFPALSGVHIMAEPGSYYVSSCFTLAVSIIGKKAVGQEQRGQPPDGMSPGNEPEFLYYMNDGVYGSFASKLLEDTIPAPSVHKKSVKGAEPLFVSSLWGPSWDGLDRVVECLLLPELGVGDWLIFSNMGTSGLGEPSSCTAVQKPPVYYIITADDWYEMQEAGINLDSTLNTLLVPYCF</sequence>
<evidence type="ECO:0000313" key="7">
    <source>
        <dbReference type="EMBL" id="KAG7458124.1"/>
    </source>
</evidence>
<accession>A0A9D3PEF4</accession>
<reference evidence="7" key="1">
    <citation type="submission" date="2021-01" db="EMBL/GenBank/DDBJ databases">
        <authorList>
            <person name="Zahm M."/>
            <person name="Roques C."/>
            <person name="Cabau C."/>
            <person name="Klopp C."/>
            <person name="Donnadieu C."/>
            <person name="Jouanno E."/>
            <person name="Lampietro C."/>
            <person name="Louis A."/>
            <person name="Herpin A."/>
            <person name="Echchiki A."/>
            <person name="Berthelot C."/>
            <person name="Parey E."/>
            <person name="Roest-Crollius H."/>
            <person name="Braasch I."/>
            <person name="Postlethwait J."/>
            <person name="Bobe J."/>
            <person name="Montfort J."/>
            <person name="Bouchez O."/>
            <person name="Begum T."/>
            <person name="Mejri S."/>
            <person name="Adams A."/>
            <person name="Chen W.-J."/>
            <person name="Guiguen Y."/>
        </authorList>
    </citation>
    <scope>NUCLEOTIDE SEQUENCE</scope>
    <source>
        <strain evidence="7">YG-15Mar2019-1</strain>
        <tissue evidence="7">Brain</tissue>
    </source>
</reference>
<dbReference type="PANTHER" id="PTHR11482:SF7">
    <property type="entry name" value="ANTIZYME INHIBITOR 1"/>
    <property type="match status" value="1"/>
</dbReference>
<evidence type="ECO:0000256" key="5">
    <source>
        <dbReference type="ARBA" id="ARBA00037173"/>
    </source>
</evidence>
<comment type="similarity">
    <text evidence="2">Belongs to the Orn/Lys/Arg decarboxylase class-II family.</text>
</comment>
<dbReference type="PRINTS" id="PR01179">
    <property type="entry name" value="ODADCRBXLASE"/>
</dbReference>
<dbReference type="AlphaFoldDB" id="A0A9D3PEF4"/>
<dbReference type="GO" id="GO:0004586">
    <property type="term" value="F:ornithine decarboxylase activity"/>
    <property type="evidence" value="ECO:0007669"/>
    <property type="project" value="TreeGrafter"/>
</dbReference>
<dbReference type="InterPro" id="IPR022644">
    <property type="entry name" value="De-COase2_N"/>
</dbReference>
<dbReference type="EMBL" id="JAFDVH010000021">
    <property type="protein sequence ID" value="KAG7458124.1"/>
    <property type="molecule type" value="Genomic_DNA"/>
</dbReference>
<feature type="domain" description="Orn/DAP/Arg decarboxylase 2 N-terminal" evidence="6">
    <location>
        <begin position="46"/>
        <end position="276"/>
    </location>
</feature>
<comment type="caution">
    <text evidence="7">The sequence shown here is derived from an EMBL/GenBank/DDBJ whole genome shotgun (WGS) entry which is preliminary data.</text>
</comment>
<dbReference type="GO" id="GO:0042978">
    <property type="term" value="F:ornithine decarboxylase activator activity"/>
    <property type="evidence" value="ECO:0007669"/>
    <property type="project" value="TreeGrafter"/>
</dbReference>
<dbReference type="PROSITE" id="PS00879">
    <property type="entry name" value="ODR_DC_2_2"/>
    <property type="match status" value="1"/>
</dbReference>
<dbReference type="Pfam" id="PF02784">
    <property type="entry name" value="Orn_Arg_deC_N"/>
    <property type="match status" value="1"/>
</dbReference>
<dbReference type="InterPro" id="IPR009006">
    <property type="entry name" value="Ala_racemase/Decarboxylase_C"/>
</dbReference>
<gene>
    <name evidence="7" type="ORF">MATL_G00234780</name>
</gene>
<protein>
    <recommendedName>
        <fullName evidence="6">Orn/DAP/Arg decarboxylase 2 N-terminal domain-containing protein</fullName>
    </recommendedName>
</protein>
<dbReference type="OrthoDB" id="5034579at2759"/>
<name>A0A9D3PEF4_MEGAT</name>
<dbReference type="InterPro" id="IPR029066">
    <property type="entry name" value="PLP-binding_barrel"/>
</dbReference>
<dbReference type="GO" id="GO:1902269">
    <property type="term" value="P:positive regulation of polyamine transmembrane transport"/>
    <property type="evidence" value="ECO:0007669"/>
    <property type="project" value="TreeGrafter"/>
</dbReference>
<dbReference type="GO" id="GO:0033387">
    <property type="term" value="P:putrescine biosynthetic process from arginine, via ornithine"/>
    <property type="evidence" value="ECO:0007669"/>
    <property type="project" value="TreeGrafter"/>
</dbReference>
<dbReference type="GO" id="GO:0005737">
    <property type="term" value="C:cytoplasm"/>
    <property type="evidence" value="ECO:0007669"/>
    <property type="project" value="TreeGrafter"/>
</dbReference>
<keyword evidence="3" id="KW-0663">Pyridoxal phosphate</keyword>
<evidence type="ECO:0000256" key="4">
    <source>
        <dbReference type="ARBA" id="ARBA00023239"/>
    </source>
</evidence>
<organism evidence="7 8">
    <name type="scientific">Megalops atlanticus</name>
    <name type="common">Tarpon</name>
    <name type="synonym">Clupea gigantea</name>
    <dbReference type="NCBI Taxonomy" id="7932"/>
    <lineage>
        <taxon>Eukaryota</taxon>
        <taxon>Metazoa</taxon>
        <taxon>Chordata</taxon>
        <taxon>Craniata</taxon>
        <taxon>Vertebrata</taxon>
        <taxon>Euteleostomi</taxon>
        <taxon>Actinopterygii</taxon>
        <taxon>Neopterygii</taxon>
        <taxon>Teleostei</taxon>
        <taxon>Elopiformes</taxon>
        <taxon>Megalopidae</taxon>
        <taxon>Megalops</taxon>
    </lineage>
</organism>
<dbReference type="Proteomes" id="UP001046870">
    <property type="component" value="Chromosome 21"/>
</dbReference>
<keyword evidence="8" id="KW-1185">Reference proteome</keyword>
<comment type="cofactor">
    <cofactor evidence="1">
        <name>pyridoxal 5'-phosphate</name>
        <dbReference type="ChEBI" id="CHEBI:597326"/>
    </cofactor>
</comment>
<comment type="function">
    <text evidence="5">Catalyzes the first and rate-limiting step of polyamine biosynthesis that converts ornithine into putrescine, which is the precursor for the polyamines, spermidine and spermine. Polyamines are essential for cell proliferation and are implicated in cellular processes, ranging from DNA replication to apoptosis.</text>
</comment>
<dbReference type="InterPro" id="IPR000183">
    <property type="entry name" value="Orn/DAP/Arg_de-COase"/>
</dbReference>
<dbReference type="Gene3D" id="2.40.37.10">
    <property type="entry name" value="Lyase, Ornithine Decarboxylase, Chain A, domain 1"/>
    <property type="match status" value="1"/>
</dbReference>
<evidence type="ECO:0000256" key="1">
    <source>
        <dbReference type="ARBA" id="ARBA00001933"/>
    </source>
</evidence>
<evidence type="ECO:0000256" key="3">
    <source>
        <dbReference type="ARBA" id="ARBA00022898"/>
    </source>
</evidence>
<keyword evidence="4" id="KW-0456">Lyase</keyword>
<dbReference type="Gene3D" id="3.20.20.10">
    <property type="entry name" value="Alanine racemase"/>
    <property type="match status" value="1"/>
</dbReference>